<evidence type="ECO:0000313" key="1">
    <source>
        <dbReference type="EMBL" id="SCC64612.1"/>
    </source>
</evidence>
<dbReference type="STRING" id="1335309.GA0116948_1352"/>
<accession>A0A1C4G8W4</accession>
<reference evidence="1 2" key="1">
    <citation type="submission" date="2016-08" db="EMBL/GenBank/DDBJ databases">
        <authorList>
            <person name="Seilhamer J.J."/>
        </authorList>
    </citation>
    <scope>NUCLEOTIDE SEQUENCE [LARGE SCALE GENOMIC DNA]</scope>
    <source>
        <strain evidence="1 2">A37T2</strain>
    </source>
</reference>
<proteinExistence type="predicted"/>
<sequence length="135" mass="15467">MLRNPLNIVKDVDIKLKDSSLSSHAVLQPTVDCDSLIDRFIHSSTYKIDFESKDTIEYRSVVNAVKDSIITIEIRYMCMFKNQPNQFAIGWVDLNLKDGTLVDITKDINEPVKLSYDEKMLDSVKKNCVFTNSDD</sequence>
<gene>
    <name evidence="1" type="ORF">GA0116948_1352</name>
</gene>
<evidence type="ECO:0000313" key="2">
    <source>
        <dbReference type="Proteomes" id="UP000242818"/>
    </source>
</evidence>
<organism evidence="1 2">
    <name type="scientific">Chitinophaga costaii</name>
    <dbReference type="NCBI Taxonomy" id="1335309"/>
    <lineage>
        <taxon>Bacteria</taxon>
        <taxon>Pseudomonadati</taxon>
        <taxon>Bacteroidota</taxon>
        <taxon>Chitinophagia</taxon>
        <taxon>Chitinophagales</taxon>
        <taxon>Chitinophagaceae</taxon>
        <taxon>Chitinophaga</taxon>
    </lineage>
</organism>
<dbReference type="AlphaFoldDB" id="A0A1C4G8W4"/>
<dbReference type="Proteomes" id="UP000242818">
    <property type="component" value="Unassembled WGS sequence"/>
</dbReference>
<dbReference type="RefSeq" id="WP_089715778.1">
    <property type="nucleotide sequence ID" value="NZ_FMAR01000035.1"/>
</dbReference>
<dbReference type="EMBL" id="FMAR01000035">
    <property type="protein sequence ID" value="SCC64612.1"/>
    <property type="molecule type" value="Genomic_DNA"/>
</dbReference>
<name>A0A1C4G8W4_9BACT</name>
<protein>
    <submittedName>
        <fullName evidence="1">Uncharacterized protein</fullName>
    </submittedName>
</protein>
<keyword evidence="2" id="KW-1185">Reference proteome</keyword>